<reference evidence="1 2" key="1">
    <citation type="submission" date="2017-09" db="EMBL/GenBank/DDBJ databases">
        <title>Depth-based differentiation of microbial function through sediment-hosted aquifers and enrichment of novel symbionts in the deep terrestrial subsurface.</title>
        <authorList>
            <person name="Probst A.J."/>
            <person name="Ladd B."/>
            <person name="Jarett J.K."/>
            <person name="Geller-Mcgrath D.E."/>
            <person name="Sieber C.M."/>
            <person name="Emerson J.B."/>
            <person name="Anantharaman K."/>
            <person name="Thomas B.C."/>
            <person name="Malmstrom R."/>
            <person name="Stieglmeier M."/>
            <person name="Klingl A."/>
            <person name="Woyke T."/>
            <person name="Ryan C.M."/>
            <person name="Banfield J.F."/>
        </authorList>
    </citation>
    <scope>NUCLEOTIDE SEQUENCE [LARGE SCALE GENOMIC DNA]</scope>
    <source>
        <strain evidence="1">CG11_big_fil_rev_8_21_14_0_20_35_14</strain>
    </source>
</reference>
<dbReference type="NCBIfam" id="TIGR01509">
    <property type="entry name" value="HAD-SF-IA-v3"/>
    <property type="match status" value="1"/>
</dbReference>
<dbReference type="InterPro" id="IPR036412">
    <property type="entry name" value="HAD-like_sf"/>
</dbReference>
<gene>
    <name evidence="1" type="ORF">COV86_01445</name>
</gene>
<sequence length="200" mass="23657">MLKIKFIYFDIGGVLNDWSDAFKTVTNKFNIPFKDFLNHWRENDDDITRGKITPKEFWSKAIKKFDLKNANNFDFLRSWVGDYKQRIEVHQLINRLIDQYKIGIISNLYKDMFPILIETKIVPNINYSAIILSCDVGLKKPEKEIYEIGTKKTRVKPEEILLIDDRLDFIEGAKVVGWKTFWFNEKNVTDSVDKLQKLLL</sequence>
<dbReference type="InterPro" id="IPR006439">
    <property type="entry name" value="HAD-SF_hydro_IA"/>
</dbReference>
<organism evidence="1 2">
    <name type="scientific">Candidatus Roizmanbacteria bacterium CG11_big_fil_rev_8_21_14_0_20_35_14</name>
    <dbReference type="NCBI Taxonomy" id="1974855"/>
    <lineage>
        <taxon>Bacteria</taxon>
        <taxon>Candidatus Roizmaniibacteriota</taxon>
    </lineage>
</organism>
<dbReference type="PRINTS" id="PR00413">
    <property type="entry name" value="HADHALOGNASE"/>
</dbReference>
<evidence type="ECO:0008006" key="3">
    <source>
        <dbReference type="Google" id="ProtNLM"/>
    </source>
</evidence>
<dbReference type="Pfam" id="PF13419">
    <property type="entry name" value="HAD_2"/>
    <property type="match status" value="1"/>
</dbReference>
<dbReference type="PANTHER" id="PTHR43611">
    <property type="entry name" value="ALPHA-D-GLUCOSE 1-PHOSPHATE PHOSPHATASE"/>
    <property type="match status" value="1"/>
</dbReference>
<dbReference type="PANTHER" id="PTHR43611:SF3">
    <property type="entry name" value="FLAVIN MONONUCLEOTIDE HYDROLASE 1, CHLOROPLATIC"/>
    <property type="match status" value="1"/>
</dbReference>
<dbReference type="SUPFAM" id="SSF56784">
    <property type="entry name" value="HAD-like"/>
    <property type="match status" value="1"/>
</dbReference>
<evidence type="ECO:0000313" key="1">
    <source>
        <dbReference type="EMBL" id="PIQ72732.1"/>
    </source>
</evidence>
<dbReference type="Proteomes" id="UP000229570">
    <property type="component" value="Unassembled WGS sequence"/>
</dbReference>
<dbReference type="Gene3D" id="3.40.50.1000">
    <property type="entry name" value="HAD superfamily/HAD-like"/>
    <property type="match status" value="1"/>
</dbReference>
<name>A0A2H0KNA2_9BACT</name>
<dbReference type="EMBL" id="PCVL01000014">
    <property type="protein sequence ID" value="PIQ72732.1"/>
    <property type="molecule type" value="Genomic_DNA"/>
</dbReference>
<proteinExistence type="predicted"/>
<dbReference type="SFLD" id="SFLDG01129">
    <property type="entry name" value="C1.5:_HAD__Beta-PGM__Phosphata"/>
    <property type="match status" value="1"/>
</dbReference>
<dbReference type="InterPro" id="IPR041492">
    <property type="entry name" value="HAD_2"/>
</dbReference>
<accession>A0A2H0KNA2</accession>
<evidence type="ECO:0000313" key="2">
    <source>
        <dbReference type="Proteomes" id="UP000229570"/>
    </source>
</evidence>
<dbReference type="AlphaFoldDB" id="A0A2H0KNA2"/>
<comment type="caution">
    <text evidence="1">The sequence shown here is derived from an EMBL/GenBank/DDBJ whole genome shotgun (WGS) entry which is preliminary data.</text>
</comment>
<dbReference type="InterPro" id="IPR023214">
    <property type="entry name" value="HAD_sf"/>
</dbReference>
<dbReference type="SFLD" id="SFLDS00003">
    <property type="entry name" value="Haloacid_Dehalogenase"/>
    <property type="match status" value="1"/>
</dbReference>
<protein>
    <recommendedName>
        <fullName evidence="3">Haloacid dehalogenase</fullName>
    </recommendedName>
</protein>